<proteinExistence type="predicted"/>
<name>A0A2X2TCG2_9ENTR</name>
<keyword evidence="1" id="KW-1133">Transmembrane helix</keyword>
<keyword evidence="1" id="KW-0472">Membrane</keyword>
<evidence type="ECO:0000256" key="1">
    <source>
        <dbReference type="SAM" id="Phobius"/>
    </source>
</evidence>
<sequence length="175" mass="19653">MAIVNRKGCRHPLVGVAGTGFYSAIKKSGYRGAAAVSFYYRSGLTLPLLEAVDKPRLVLSWETIITVVFWGYTAWLPGHESLKMAAHAVAMLGVVALYLWGYPALMRLCRQHPGRLERVESYFWLISLVILFSPFYKLFHHLYYLDNKASSGLTRVLMVAAILLVPLGFTLWGKT</sequence>
<feature type="transmembrane region" description="Helical" evidence="1">
    <location>
        <begin position="57"/>
        <end position="78"/>
    </location>
</feature>
<accession>A0A2X2TCG2</accession>
<evidence type="ECO:0000313" key="2">
    <source>
        <dbReference type="EMBL" id="SQA97065.1"/>
    </source>
</evidence>
<dbReference type="Proteomes" id="UP000251197">
    <property type="component" value="Unassembled WGS sequence"/>
</dbReference>
<dbReference type="AlphaFoldDB" id="A0A2X2TCG2"/>
<feature type="transmembrane region" description="Helical" evidence="1">
    <location>
        <begin position="122"/>
        <end position="140"/>
    </location>
</feature>
<feature type="transmembrane region" description="Helical" evidence="1">
    <location>
        <begin position="84"/>
        <end position="101"/>
    </location>
</feature>
<organism evidence="2 3">
    <name type="scientific">Cedecea neteri</name>
    <dbReference type="NCBI Taxonomy" id="158822"/>
    <lineage>
        <taxon>Bacteria</taxon>
        <taxon>Pseudomonadati</taxon>
        <taxon>Pseudomonadota</taxon>
        <taxon>Gammaproteobacteria</taxon>
        <taxon>Enterobacterales</taxon>
        <taxon>Enterobacteriaceae</taxon>
        <taxon>Cedecea</taxon>
    </lineage>
</organism>
<dbReference type="EMBL" id="UAVU01000003">
    <property type="protein sequence ID" value="SQA97065.1"/>
    <property type="molecule type" value="Genomic_DNA"/>
</dbReference>
<gene>
    <name evidence="2" type="ORF">NCTC12120_00882</name>
</gene>
<feature type="transmembrane region" description="Helical" evidence="1">
    <location>
        <begin position="152"/>
        <end position="172"/>
    </location>
</feature>
<evidence type="ECO:0000313" key="3">
    <source>
        <dbReference type="Proteomes" id="UP000251197"/>
    </source>
</evidence>
<protein>
    <submittedName>
        <fullName evidence="2">Uncharacterized protein</fullName>
    </submittedName>
</protein>
<reference evidence="2 3" key="1">
    <citation type="submission" date="2018-06" db="EMBL/GenBank/DDBJ databases">
        <authorList>
            <consortium name="Pathogen Informatics"/>
            <person name="Doyle S."/>
        </authorList>
    </citation>
    <scope>NUCLEOTIDE SEQUENCE [LARGE SCALE GENOMIC DNA]</scope>
    <source>
        <strain evidence="2 3">NCTC12120</strain>
    </source>
</reference>
<keyword evidence="1" id="KW-0812">Transmembrane</keyword>